<evidence type="ECO:0000313" key="4">
    <source>
        <dbReference type="EMBL" id="KAF0717131.1"/>
    </source>
</evidence>
<feature type="region of interest" description="Disordered" evidence="2">
    <location>
        <begin position="244"/>
        <end position="275"/>
    </location>
</feature>
<dbReference type="InterPro" id="IPR001478">
    <property type="entry name" value="PDZ"/>
</dbReference>
<evidence type="ECO:0000256" key="1">
    <source>
        <dbReference type="SAM" id="Coils"/>
    </source>
</evidence>
<dbReference type="PROSITE" id="PS50106">
    <property type="entry name" value="PDZ"/>
    <property type="match status" value="1"/>
</dbReference>
<reference evidence="4" key="2">
    <citation type="submission" date="2019-06" db="EMBL/GenBank/DDBJ databases">
        <title>Genomics analysis of Aphanomyces spp. identifies a new class of oomycete effector associated with host adaptation.</title>
        <authorList>
            <person name="Gaulin E."/>
        </authorList>
    </citation>
    <scope>NUCLEOTIDE SEQUENCE</scope>
    <source>
        <strain evidence="4">CBS 578.67</strain>
    </source>
</reference>
<dbReference type="EMBL" id="CAADRA010000300">
    <property type="protein sequence ID" value="VFT79675.1"/>
    <property type="molecule type" value="Genomic_DNA"/>
</dbReference>
<feature type="coiled-coil region" evidence="1">
    <location>
        <begin position="286"/>
        <end position="313"/>
    </location>
</feature>
<accession>A0A485K7M3</accession>
<keyword evidence="6" id="KW-1185">Reference proteome</keyword>
<dbReference type="OrthoDB" id="2157866at2759"/>
<name>A0A485K7M3_9STRA</name>
<dbReference type="Pfam" id="PF17820">
    <property type="entry name" value="PDZ_6"/>
    <property type="match status" value="1"/>
</dbReference>
<dbReference type="Gene3D" id="2.30.42.10">
    <property type="match status" value="1"/>
</dbReference>
<feature type="region of interest" description="Disordered" evidence="2">
    <location>
        <begin position="118"/>
        <end position="141"/>
    </location>
</feature>
<feature type="coiled-coil region" evidence="1">
    <location>
        <begin position="370"/>
        <end position="407"/>
    </location>
</feature>
<feature type="compositionally biased region" description="Low complexity" evidence="2">
    <location>
        <begin position="244"/>
        <end position="253"/>
    </location>
</feature>
<dbReference type="Proteomes" id="UP000332933">
    <property type="component" value="Unassembled WGS sequence"/>
</dbReference>
<dbReference type="AlphaFoldDB" id="A0A485K7M3"/>
<dbReference type="InterPro" id="IPR041489">
    <property type="entry name" value="PDZ_6"/>
</dbReference>
<organism evidence="5 6">
    <name type="scientific">Aphanomyces stellatus</name>
    <dbReference type="NCBI Taxonomy" id="120398"/>
    <lineage>
        <taxon>Eukaryota</taxon>
        <taxon>Sar</taxon>
        <taxon>Stramenopiles</taxon>
        <taxon>Oomycota</taxon>
        <taxon>Saprolegniomycetes</taxon>
        <taxon>Saprolegniales</taxon>
        <taxon>Verrucalvaceae</taxon>
        <taxon>Aphanomyces</taxon>
    </lineage>
</organism>
<evidence type="ECO:0000259" key="3">
    <source>
        <dbReference type="PROSITE" id="PS50106"/>
    </source>
</evidence>
<dbReference type="SMART" id="SM00228">
    <property type="entry name" value="PDZ"/>
    <property type="match status" value="1"/>
</dbReference>
<keyword evidence="1" id="KW-0175">Coiled coil</keyword>
<evidence type="ECO:0000313" key="5">
    <source>
        <dbReference type="EMBL" id="VFT79675.1"/>
    </source>
</evidence>
<proteinExistence type="predicted"/>
<gene>
    <name evidence="5" type="primary">Aste57867_2476</name>
    <name evidence="4" type="ORF">As57867_002470</name>
    <name evidence="5" type="ORF">ASTE57867_2476</name>
</gene>
<evidence type="ECO:0000313" key="6">
    <source>
        <dbReference type="Proteomes" id="UP000332933"/>
    </source>
</evidence>
<dbReference type="SUPFAM" id="SSF50156">
    <property type="entry name" value="PDZ domain-like"/>
    <property type="match status" value="1"/>
</dbReference>
<reference evidence="5 6" key="1">
    <citation type="submission" date="2019-03" db="EMBL/GenBank/DDBJ databases">
        <authorList>
            <person name="Gaulin E."/>
            <person name="Dumas B."/>
        </authorList>
    </citation>
    <scope>NUCLEOTIDE SEQUENCE [LARGE SCALE GENOMIC DNA]</scope>
    <source>
        <strain evidence="5">CBS 568.67</strain>
    </source>
</reference>
<evidence type="ECO:0000256" key="2">
    <source>
        <dbReference type="SAM" id="MobiDB-lite"/>
    </source>
</evidence>
<feature type="domain" description="PDZ" evidence="3">
    <location>
        <begin position="144"/>
        <end position="226"/>
    </location>
</feature>
<dbReference type="InterPro" id="IPR036034">
    <property type="entry name" value="PDZ_sf"/>
</dbReference>
<feature type="compositionally biased region" description="Basic residues" evidence="2">
    <location>
        <begin position="258"/>
        <end position="269"/>
    </location>
</feature>
<protein>
    <submittedName>
        <fullName evidence="5">Aste57867_2476 protein</fullName>
    </submittedName>
</protein>
<dbReference type="EMBL" id="VJMH01000300">
    <property type="protein sequence ID" value="KAF0717131.1"/>
    <property type="molecule type" value="Genomic_DNA"/>
</dbReference>
<sequence length="428" mass="45243">MNAAFHDDAMLDDAMLVDALTAIEYMNGISKESISVGGTDAADRLLKHESSHPADVFLATDSPLAAPALLDLKPVLPDLTSDLVSAAAATLDTKQSVPTVGLLSSSVGTAAPTTAAPTAAAATKASTKQHETKASDPSKDKSPYMQIVVTKEGGLLGFGVLPVKGVCGIQVSTLQPDSSAAKAGLRVGDVLLKLDTTDVSNMHMPAIIQILQAVSPGKPLHISLFRPSVAVPMTTPLVQKGSAAAMRSAAAATTDHHNHAHPPPAKKAKSSSSLPSGADALLAKQVAALTKELQAATAEKDKLSEKNATLRKKVQQMVIASDEQLVKLKAECDDKVTKAAAEKAALQTTVATLQATTRLENRAVFDTTVTTDLKSAVESLQRQVLKYEETEKRRKETRKAHLQMELKLAGMEHDMWQHTVAHRGRDFL</sequence>
<feature type="compositionally biased region" description="Basic and acidic residues" evidence="2">
    <location>
        <begin position="128"/>
        <end position="141"/>
    </location>
</feature>